<evidence type="ECO:0000313" key="1">
    <source>
        <dbReference type="EMBL" id="MBM0748527.1"/>
    </source>
</evidence>
<sequence>MTQLELIGIKIKTYKTGSGAFICHNVPQYAKTLSQFISLTNQPFCSFTSKKSLVYTGKNILTIGGYQHNTTGTGQRRPDTK</sequence>
<dbReference type="Proteomes" id="UP000809137">
    <property type="component" value="Unassembled WGS sequence"/>
</dbReference>
<name>A0ABS1Z7W2_9GAMM</name>
<dbReference type="RefSeq" id="WP_203025672.1">
    <property type="nucleotide sequence ID" value="NZ_JAFCXS010000011.1"/>
</dbReference>
<evidence type="ECO:0000313" key="2">
    <source>
        <dbReference type="Proteomes" id="UP000809137"/>
    </source>
</evidence>
<dbReference type="EMBL" id="JAFCXS010000011">
    <property type="protein sequence ID" value="MBM0748527.1"/>
    <property type="molecule type" value="Genomic_DNA"/>
</dbReference>
<reference evidence="1 2" key="1">
    <citation type="submission" date="2021-01" db="EMBL/GenBank/DDBJ databases">
        <title>Complete genome sequence of Pantoea eucrina OB49, a heavy metal tolerant bacterium with PGPR potential isolated from wheat in Algeria.</title>
        <authorList>
            <person name="Lekired A."/>
            <person name="Ouzari I.H."/>
        </authorList>
    </citation>
    <scope>NUCLEOTIDE SEQUENCE [LARGE SCALE GENOMIC DNA]</scope>
    <source>
        <strain evidence="1 2">OB49</strain>
    </source>
</reference>
<accession>A0ABS1Z7W2</accession>
<organism evidence="1 2">
    <name type="scientific">Pantoea eucrina</name>
    <dbReference type="NCBI Taxonomy" id="472693"/>
    <lineage>
        <taxon>Bacteria</taxon>
        <taxon>Pseudomonadati</taxon>
        <taxon>Pseudomonadota</taxon>
        <taxon>Gammaproteobacteria</taxon>
        <taxon>Enterobacterales</taxon>
        <taxon>Erwiniaceae</taxon>
        <taxon>Pantoea</taxon>
    </lineage>
</organism>
<gene>
    <name evidence="1" type="ORF">JJB79_14085</name>
</gene>
<protein>
    <submittedName>
        <fullName evidence="1">Uncharacterized protein</fullName>
    </submittedName>
</protein>
<comment type="caution">
    <text evidence="1">The sequence shown here is derived from an EMBL/GenBank/DDBJ whole genome shotgun (WGS) entry which is preliminary data.</text>
</comment>
<proteinExistence type="predicted"/>
<keyword evidence="2" id="KW-1185">Reference proteome</keyword>